<gene>
    <name evidence="2" type="ORF">CENDO_01445</name>
</gene>
<organism evidence="2 3">
    <name type="scientific">Corynebacterium endometrii</name>
    <dbReference type="NCBI Taxonomy" id="2488819"/>
    <lineage>
        <taxon>Bacteria</taxon>
        <taxon>Bacillati</taxon>
        <taxon>Actinomycetota</taxon>
        <taxon>Actinomycetes</taxon>
        <taxon>Mycobacteriales</taxon>
        <taxon>Corynebacteriaceae</taxon>
        <taxon>Corynebacterium</taxon>
    </lineage>
</organism>
<dbReference type="EMBL" id="CP039247">
    <property type="protein sequence ID" value="QCB27591.1"/>
    <property type="molecule type" value="Genomic_DNA"/>
</dbReference>
<accession>A0A4P7QDC3</accession>
<dbReference type="Pfam" id="PF10724">
    <property type="entry name" value="DUF2516"/>
    <property type="match status" value="1"/>
</dbReference>
<keyword evidence="3" id="KW-1185">Reference proteome</keyword>
<proteinExistence type="predicted"/>
<dbReference type="KEGG" id="cee:CENDO_01445"/>
<dbReference type="InterPro" id="IPR019662">
    <property type="entry name" value="DUF2516"/>
</dbReference>
<feature type="transmembrane region" description="Helical" evidence="1">
    <location>
        <begin position="6"/>
        <end position="29"/>
    </location>
</feature>
<keyword evidence="1" id="KW-0472">Membrane</keyword>
<evidence type="ECO:0000313" key="2">
    <source>
        <dbReference type="EMBL" id="QCB27591.1"/>
    </source>
</evidence>
<protein>
    <recommendedName>
        <fullName evidence="4">DUF2516 family protein</fullName>
    </recommendedName>
</protein>
<evidence type="ECO:0000313" key="3">
    <source>
        <dbReference type="Proteomes" id="UP000296352"/>
    </source>
</evidence>
<feature type="transmembrane region" description="Helical" evidence="1">
    <location>
        <begin position="50"/>
        <end position="67"/>
    </location>
</feature>
<dbReference type="Proteomes" id="UP000296352">
    <property type="component" value="Chromosome"/>
</dbReference>
<keyword evidence="1" id="KW-1133">Transmembrane helix</keyword>
<reference evidence="2 3" key="1">
    <citation type="submission" date="2019-04" db="EMBL/GenBank/DDBJ databases">
        <title>Corynebacterium endometrii sp. nov., isolated from the uterus of a cow with endometritis.</title>
        <authorList>
            <person name="Ballas P."/>
            <person name="Ruckert C."/>
            <person name="Wagener K."/>
            <person name="Drillich M."/>
            <person name="Kaempfer P."/>
            <person name="Busse H.-J."/>
            <person name="Ehling-Schulz M."/>
        </authorList>
    </citation>
    <scope>NUCLEOTIDE SEQUENCE [LARGE SCALE GENOMIC DNA]</scope>
    <source>
        <strain evidence="2 3">LMM-1653</strain>
    </source>
</reference>
<name>A0A4P7QDC3_9CORY</name>
<dbReference type="OrthoDB" id="4427346at2"/>
<evidence type="ECO:0000256" key="1">
    <source>
        <dbReference type="SAM" id="Phobius"/>
    </source>
</evidence>
<dbReference type="AlphaFoldDB" id="A0A4P7QDC3"/>
<sequence length="103" mass="11375">MTPLGILFNLVTYIEMVLYLLVAIAAAAGAITAVMTRDDAFDAAGRKPKMVWFALLMGSAMVLFVSLTLPLPILPWVAAVITGVYWFDVRPHLQGLIRGDYRY</sequence>
<keyword evidence="1" id="KW-0812">Transmembrane</keyword>
<evidence type="ECO:0008006" key="4">
    <source>
        <dbReference type="Google" id="ProtNLM"/>
    </source>
</evidence>
<dbReference type="RefSeq" id="WP_136140440.1">
    <property type="nucleotide sequence ID" value="NZ_CP039247.1"/>
</dbReference>